<keyword evidence="8" id="KW-0406">Ion transport</keyword>
<dbReference type="PANTHER" id="PTHR32024">
    <property type="entry name" value="TRK SYSTEM POTASSIUM UPTAKE PROTEIN TRKG-RELATED"/>
    <property type="match status" value="1"/>
</dbReference>
<keyword evidence="12" id="KW-1185">Reference proteome</keyword>
<evidence type="ECO:0000256" key="3">
    <source>
        <dbReference type="ARBA" id="ARBA00022475"/>
    </source>
</evidence>
<feature type="transmembrane region" description="Helical" evidence="10">
    <location>
        <begin position="20"/>
        <end position="38"/>
    </location>
</feature>
<dbReference type="PANTHER" id="PTHR32024:SF1">
    <property type="entry name" value="KTR SYSTEM POTASSIUM UPTAKE PROTEIN B"/>
    <property type="match status" value="1"/>
</dbReference>
<sequence length="463" mass="50254">MEDTGLESAKRLKSVKPARVLVLGFLLVLILGTIALKLPISSVDGESISWVDAFFTSTSAVCVTGLVVVNTAAQWSIFGQCVILALIQIGGLGFMAFTTLIFMIMGRRITLKERLVIQEALNQSTLSGIVKLTRRILIGTFLVEGIGAFLLSFRFIPQYGAGKGIFFSIFHSVSAFCNAGFDIIGNNMESYTGDLLVNFVIMALIILGGLGFVVWMDLLEMFRNRWRERLSWRRCFSKLHLHSKLVLVISVSLILLGFLFFLIVEWSNPETLGGLSGKDKVLGALFQSVSTRTAGFNSISQGGLNESSKFMTIILMFIGGSSGGTAGGIKTVTIAVLLITVISVVRGKRYTEVFGRRIGEETIRKSMAVFWISLTLVMGVTMILNLFESADFISLLFETTSAFGTVGLSVGITGSLRTGTKCVLAFTMFVGRLGPMTMAVAFTASLKNNDAHIKPAEENVMVG</sequence>
<comment type="subcellular location">
    <subcellularLocation>
        <location evidence="1">Cell membrane</location>
        <topology evidence="1">Multi-pass membrane protein</topology>
    </subcellularLocation>
</comment>
<organism evidence="11 12">
    <name type="scientific">Bianquea renquensis</name>
    <dbReference type="NCBI Taxonomy" id="2763661"/>
    <lineage>
        <taxon>Bacteria</taxon>
        <taxon>Bacillati</taxon>
        <taxon>Bacillota</taxon>
        <taxon>Clostridia</taxon>
        <taxon>Eubacteriales</taxon>
        <taxon>Bianqueaceae</taxon>
        <taxon>Bianquea</taxon>
    </lineage>
</organism>
<evidence type="ECO:0000256" key="6">
    <source>
        <dbReference type="ARBA" id="ARBA00022958"/>
    </source>
</evidence>
<keyword evidence="2" id="KW-0813">Transport</keyword>
<evidence type="ECO:0000256" key="10">
    <source>
        <dbReference type="SAM" id="Phobius"/>
    </source>
</evidence>
<dbReference type="Pfam" id="PF02386">
    <property type="entry name" value="TrkH"/>
    <property type="match status" value="1"/>
</dbReference>
<feature type="transmembrane region" description="Helical" evidence="10">
    <location>
        <begin position="366"/>
        <end position="387"/>
    </location>
</feature>
<dbReference type="Proteomes" id="UP000657006">
    <property type="component" value="Unassembled WGS sequence"/>
</dbReference>
<feature type="transmembrane region" description="Helical" evidence="10">
    <location>
        <begin position="165"/>
        <end position="184"/>
    </location>
</feature>
<evidence type="ECO:0000256" key="4">
    <source>
        <dbReference type="ARBA" id="ARBA00022538"/>
    </source>
</evidence>
<keyword evidence="9 10" id="KW-0472">Membrane</keyword>
<dbReference type="GO" id="GO:0005886">
    <property type="term" value="C:plasma membrane"/>
    <property type="evidence" value="ECO:0007669"/>
    <property type="project" value="UniProtKB-SubCell"/>
</dbReference>
<keyword evidence="4" id="KW-0633">Potassium transport</keyword>
<comment type="caution">
    <text evidence="11">The sequence shown here is derived from an EMBL/GenBank/DDBJ whole genome shotgun (WGS) entry which is preliminary data.</text>
</comment>
<proteinExistence type="predicted"/>
<evidence type="ECO:0000256" key="5">
    <source>
        <dbReference type="ARBA" id="ARBA00022692"/>
    </source>
</evidence>
<dbReference type="NCBIfam" id="TIGR00933">
    <property type="entry name" value="2a38"/>
    <property type="match status" value="1"/>
</dbReference>
<dbReference type="InterPro" id="IPR003445">
    <property type="entry name" value="Cat_transpt"/>
</dbReference>
<feature type="transmembrane region" description="Helical" evidence="10">
    <location>
        <begin position="196"/>
        <end position="218"/>
    </location>
</feature>
<protein>
    <submittedName>
        <fullName evidence="11">Trk family potassium uptake protein</fullName>
    </submittedName>
</protein>
<keyword evidence="7 10" id="KW-1133">Transmembrane helix</keyword>
<feature type="transmembrane region" description="Helical" evidence="10">
    <location>
        <begin position="136"/>
        <end position="153"/>
    </location>
</feature>
<feature type="transmembrane region" description="Helical" evidence="10">
    <location>
        <begin position="393"/>
        <end position="416"/>
    </location>
</feature>
<evidence type="ECO:0000256" key="1">
    <source>
        <dbReference type="ARBA" id="ARBA00004651"/>
    </source>
</evidence>
<dbReference type="InterPro" id="IPR004772">
    <property type="entry name" value="TrkH"/>
</dbReference>
<reference evidence="11" key="1">
    <citation type="submission" date="2020-08" db="EMBL/GenBank/DDBJ databases">
        <title>Genome public.</title>
        <authorList>
            <person name="Liu C."/>
            <person name="Sun Q."/>
        </authorList>
    </citation>
    <scope>NUCLEOTIDE SEQUENCE</scope>
    <source>
        <strain evidence="11">NSJ-32</strain>
    </source>
</reference>
<gene>
    <name evidence="11" type="ORF">H8730_02640</name>
</gene>
<dbReference type="GO" id="GO:0015379">
    <property type="term" value="F:potassium:chloride symporter activity"/>
    <property type="evidence" value="ECO:0007669"/>
    <property type="project" value="InterPro"/>
</dbReference>
<accession>A0A926DSF8</accession>
<feature type="transmembrane region" description="Helical" evidence="10">
    <location>
        <begin position="81"/>
        <end position="105"/>
    </location>
</feature>
<name>A0A926DSF8_9FIRM</name>
<evidence type="ECO:0000313" key="12">
    <source>
        <dbReference type="Proteomes" id="UP000657006"/>
    </source>
</evidence>
<evidence type="ECO:0000256" key="2">
    <source>
        <dbReference type="ARBA" id="ARBA00022448"/>
    </source>
</evidence>
<keyword evidence="3" id="KW-1003">Cell membrane</keyword>
<keyword evidence="5 10" id="KW-0812">Transmembrane</keyword>
<evidence type="ECO:0000256" key="8">
    <source>
        <dbReference type="ARBA" id="ARBA00023065"/>
    </source>
</evidence>
<feature type="transmembrane region" description="Helical" evidence="10">
    <location>
        <begin position="313"/>
        <end position="345"/>
    </location>
</feature>
<feature type="transmembrane region" description="Helical" evidence="10">
    <location>
        <begin position="423"/>
        <end position="444"/>
    </location>
</feature>
<feature type="transmembrane region" description="Helical" evidence="10">
    <location>
        <begin position="50"/>
        <end position="69"/>
    </location>
</feature>
<keyword evidence="6" id="KW-0630">Potassium</keyword>
<evidence type="ECO:0000313" key="11">
    <source>
        <dbReference type="EMBL" id="MBC8542445.1"/>
    </source>
</evidence>
<evidence type="ECO:0000256" key="7">
    <source>
        <dbReference type="ARBA" id="ARBA00022989"/>
    </source>
</evidence>
<feature type="transmembrane region" description="Helical" evidence="10">
    <location>
        <begin position="239"/>
        <end position="264"/>
    </location>
</feature>
<evidence type="ECO:0000256" key="9">
    <source>
        <dbReference type="ARBA" id="ARBA00023136"/>
    </source>
</evidence>
<dbReference type="AlphaFoldDB" id="A0A926DSF8"/>
<dbReference type="EMBL" id="JACRSQ010000002">
    <property type="protein sequence ID" value="MBC8542445.1"/>
    <property type="molecule type" value="Genomic_DNA"/>
</dbReference>